<evidence type="ECO:0000313" key="2">
    <source>
        <dbReference type="EMBL" id="EKE27491.1"/>
    </source>
</evidence>
<dbReference type="EMBL" id="AMFJ01000472">
    <property type="protein sequence ID" value="EKE27491.1"/>
    <property type="molecule type" value="Genomic_DNA"/>
</dbReference>
<comment type="caution">
    <text evidence="2">The sequence shown here is derived from an EMBL/GenBank/DDBJ whole genome shotgun (WGS) entry which is preliminary data.</text>
</comment>
<keyword evidence="1" id="KW-1133">Transmembrane helix</keyword>
<name>K2F8K8_9BACT</name>
<sequence length="126" mass="15277">MNPNLIVMKKWRIPFFSERKTTRENYKLSFTKTYVMALLMIWFLWIYYVWTLNVNATKWYVIRNLEIEKRNLTFEENLVDMKIAEAQSLDNVVNDPSILVMQTAENPQYLVLKDVNLAFMKWNQEQ</sequence>
<gene>
    <name evidence="2" type="ORF">ACD_3C00198G0005</name>
</gene>
<proteinExistence type="predicted"/>
<organism evidence="2">
    <name type="scientific">uncultured bacterium</name>
    <name type="common">gcode 4</name>
    <dbReference type="NCBI Taxonomy" id="1234023"/>
    <lineage>
        <taxon>Bacteria</taxon>
        <taxon>environmental samples</taxon>
    </lineage>
</organism>
<keyword evidence="1" id="KW-0812">Transmembrane</keyword>
<dbReference type="AlphaFoldDB" id="K2F8K8"/>
<evidence type="ECO:0008006" key="3">
    <source>
        <dbReference type="Google" id="ProtNLM"/>
    </source>
</evidence>
<keyword evidence="1" id="KW-0472">Membrane</keyword>
<reference evidence="2" key="1">
    <citation type="journal article" date="2012" name="Science">
        <title>Fermentation, hydrogen, and sulfur metabolism in multiple uncultivated bacterial phyla.</title>
        <authorList>
            <person name="Wrighton K.C."/>
            <person name="Thomas B.C."/>
            <person name="Sharon I."/>
            <person name="Miller C.S."/>
            <person name="Castelle C.J."/>
            <person name="VerBerkmoes N.C."/>
            <person name="Wilkins M.J."/>
            <person name="Hettich R.L."/>
            <person name="Lipton M.S."/>
            <person name="Williams K.H."/>
            <person name="Long P.E."/>
            <person name="Banfield J.F."/>
        </authorList>
    </citation>
    <scope>NUCLEOTIDE SEQUENCE [LARGE SCALE GENOMIC DNA]</scope>
</reference>
<accession>K2F8K8</accession>
<evidence type="ECO:0000256" key="1">
    <source>
        <dbReference type="SAM" id="Phobius"/>
    </source>
</evidence>
<protein>
    <recommendedName>
        <fullName evidence="3">Cell division protein FtsL</fullName>
    </recommendedName>
</protein>
<feature type="transmembrane region" description="Helical" evidence="1">
    <location>
        <begin position="33"/>
        <end position="50"/>
    </location>
</feature>